<gene>
    <name evidence="2" type="ORF">LNV07_23120</name>
</gene>
<reference evidence="2 3" key="1">
    <citation type="submission" date="2021-11" db="EMBL/GenBank/DDBJ databases">
        <authorList>
            <person name="Liang Q."/>
            <person name="Mou H."/>
            <person name="Liu Z."/>
        </authorList>
    </citation>
    <scope>NUCLEOTIDE SEQUENCE [LARGE SCALE GENOMIC DNA]</scope>
    <source>
        <strain evidence="2 3">CHU3</strain>
    </source>
</reference>
<accession>A0ABT2YM76</accession>
<dbReference type="InterPro" id="IPR008023">
    <property type="entry name" value="DUF748"/>
</dbReference>
<keyword evidence="3" id="KW-1185">Reference proteome</keyword>
<dbReference type="Pfam" id="PF05359">
    <property type="entry name" value="DUF748"/>
    <property type="match status" value="2"/>
</dbReference>
<feature type="compositionally biased region" description="Low complexity" evidence="1">
    <location>
        <begin position="287"/>
        <end position="296"/>
    </location>
</feature>
<comment type="caution">
    <text evidence="2">The sequence shown here is derived from an EMBL/GenBank/DDBJ whole genome shotgun (WGS) entry which is preliminary data.</text>
</comment>
<organism evidence="2 3">
    <name type="scientific">Roseateles oligotrophus</name>
    <dbReference type="NCBI Taxonomy" id="1769250"/>
    <lineage>
        <taxon>Bacteria</taxon>
        <taxon>Pseudomonadati</taxon>
        <taxon>Pseudomonadota</taxon>
        <taxon>Betaproteobacteria</taxon>
        <taxon>Burkholderiales</taxon>
        <taxon>Sphaerotilaceae</taxon>
        <taxon>Roseateles</taxon>
    </lineage>
</organism>
<proteinExistence type="predicted"/>
<dbReference type="InterPro" id="IPR052894">
    <property type="entry name" value="AsmA-related"/>
</dbReference>
<dbReference type="EMBL" id="JAJIRN010000011">
    <property type="protein sequence ID" value="MCV2370990.1"/>
    <property type="molecule type" value="Genomic_DNA"/>
</dbReference>
<name>A0ABT2YM76_9BURK</name>
<feature type="region of interest" description="Disordered" evidence="1">
    <location>
        <begin position="274"/>
        <end position="299"/>
    </location>
</feature>
<dbReference type="RefSeq" id="WP_263573568.1">
    <property type="nucleotide sequence ID" value="NZ_JAJIRN010000011.1"/>
</dbReference>
<protein>
    <submittedName>
        <fullName evidence="2">DUF748 domain-containing protein</fullName>
    </submittedName>
</protein>
<evidence type="ECO:0000313" key="2">
    <source>
        <dbReference type="EMBL" id="MCV2370990.1"/>
    </source>
</evidence>
<evidence type="ECO:0000256" key="1">
    <source>
        <dbReference type="SAM" id="MobiDB-lite"/>
    </source>
</evidence>
<dbReference type="PANTHER" id="PTHR30441:SF8">
    <property type="entry name" value="DUF748 DOMAIN-CONTAINING PROTEIN"/>
    <property type="match status" value="1"/>
</dbReference>
<dbReference type="Proteomes" id="UP001209701">
    <property type="component" value="Unassembled WGS sequence"/>
</dbReference>
<dbReference type="PANTHER" id="PTHR30441">
    <property type="entry name" value="DUF748 DOMAIN-CONTAINING PROTEIN"/>
    <property type="match status" value="1"/>
</dbReference>
<feature type="compositionally biased region" description="Basic and acidic residues" evidence="1">
    <location>
        <begin position="274"/>
        <end position="286"/>
    </location>
</feature>
<evidence type="ECO:0000313" key="3">
    <source>
        <dbReference type="Proteomes" id="UP001209701"/>
    </source>
</evidence>
<sequence>MSFKPWALALTLEGVNVAGGPQQKETLLELDSLTVNLSASSLWFLSPVVESLHIQRPTLRLSRLTPGHYDIDDLLARFAKPSVEPKPDAKPFALALYNISLSEGALVLDDRPSERRHELTQLALELPFLSTLAADVKVHVQPQIAGRLNGVAFSAKGSALPFADQRLAALDFKLDGLDLAPYASYVPAAMPLRLQQGRVDANLNLKFQQALGQAPEIGLAGQIRLAKFALRMPTGEPALSWGELNVQLLDVQPLRKLVKLGTITWVAPRFSMSRDGRGENKGESKSGSKSGIKSTSQNDAKAPTWALAVERFELSDGGLDWQDLVTRPKASLSVQDVELKLGALAWPVKAATPIKLALRLRPGDATGKIESASIDGSGSLSAENLSFDWQWQGFDLQWLTPYLQAQAPLRLSGLVKGKGGLSLAQPLAANADQRAQLTLAELQLSSLSVGSKAKREPLLRLASLGLDHLGVDLAARKMIAGDLKLNRPALDLARSKDGQWNFSELLAQTPSKGKAAITSTAGEAPPPWALQLKGLKVEQGLIRLLDEGTTSSPVALNAEQITLDLRGLDWPAQSKPMPVNFSLKLGAAKRGSAPLGQFQWQGKAGLAPLSASGSLRAERLPLHLLNAYLDPAWGMHLQKAELGLRAQFNARQLPAGLDAQLTGKVLLADLLLHQSRQVDGQILVGEELLSWQALNLDGLKLQLAPGGPPQIAVADVALNDFFARVIINEQGKINLRDFGPVDRAAPAPSKSVAMAAPAASAPDPSMPISIGQIRLSKGRIDFNDRFVRPNYSARLSELQGSLGAFSSQGAELAPLSLRGRVAGTGLLDVSGNVNPLGKPFQLDINASATDIELAPLSPYAAKYVGYAIERGKFSSKVQYKIDPGGALQANNQIILNQLTFGERVESPDATKLPVLFAVALLKDRDGVIDVEVPIKGSINEPEFSVGGLIWKVIANLLGKALTAPFSLFSGNAGTDLSRLEFAPGSAQASTPANLDNVAKMMAERPGLALTIKAWADPVAERAALQDKQLEAALLAERQRELQRQQTAGATQQAEAGPVLTDADRQRLLKPVYQAAKLPNKPKNVIGFAKDIPAPEMRVLLLSSYEVSDDRVRALALERGVAVRDALIAKGLANSRIFLGAPSLHDGSAEPGQTWAPYAEMQLSAH</sequence>